<dbReference type="InterPro" id="IPR007507">
    <property type="entry name" value="Glycos_transf_N"/>
</dbReference>
<evidence type="ECO:0000256" key="4">
    <source>
        <dbReference type="ARBA" id="ARBA00019077"/>
    </source>
</evidence>
<organism evidence="10 11">
    <name type="scientific">Falsirhodobacter algicola</name>
    <dbReference type="NCBI Taxonomy" id="2692330"/>
    <lineage>
        <taxon>Bacteria</taxon>
        <taxon>Pseudomonadati</taxon>
        <taxon>Pseudomonadota</taxon>
        <taxon>Alphaproteobacteria</taxon>
        <taxon>Rhodobacterales</taxon>
        <taxon>Paracoccaceae</taxon>
        <taxon>Falsirhodobacter</taxon>
    </lineage>
</organism>
<evidence type="ECO:0000313" key="11">
    <source>
        <dbReference type="Proteomes" id="UP000679284"/>
    </source>
</evidence>
<gene>
    <name evidence="10" type="ORF">GR316_07720</name>
</gene>
<dbReference type="Pfam" id="PF04413">
    <property type="entry name" value="Glycos_transf_N"/>
    <property type="match status" value="1"/>
</dbReference>
<evidence type="ECO:0000256" key="5">
    <source>
        <dbReference type="ARBA" id="ARBA00022679"/>
    </source>
</evidence>
<keyword evidence="8" id="KW-0448">Lipopolysaccharide biosynthesis</keyword>
<comment type="catalytic activity">
    <reaction evidence="7 8">
        <text>lipid IVA (E. coli) + CMP-3-deoxy-beta-D-manno-octulosonate = alpha-Kdo-(2-&gt;6)-lipid IVA (E. coli) + CMP + H(+)</text>
        <dbReference type="Rhea" id="RHEA:28066"/>
        <dbReference type="ChEBI" id="CHEBI:15378"/>
        <dbReference type="ChEBI" id="CHEBI:58603"/>
        <dbReference type="ChEBI" id="CHEBI:60364"/>
        <dbReference type="ChEBI" id="CHEBI:60377"/>
        <dbReference type="ChEBI" id="CHEBI:85987"/>
        <dbReference type="EC" id="2.4.99.12"/>
    </reaction>
</comment>
<reference evidence="10" key="1">
    <citation type="submission" date="2020-01" db="EMBL/GenBank/DDBJ databases">
        <authorList>
            <person name="Yang Y."/>
            <person name="Kwon Y.M."/>
        </authorList>
    </citation>
    <scope>NUCLEOTIDE SEQUENCE</scope>
    <source>
        <strain evidence="10">PG104</strain>
    </source>
</reference>
<evidence type="ECO:0000256" key="2">
    <source>
        <dbReference type="ARBA" id="ARBA00004713"/>
    </source>
</evidence>
<dbReference type="GO" id="GO:0009245">
    <property type="term" value="P:lipid A biosynthetic process"/>
    <property type="evidence" value="ECO:0007669"/>
    <property type="project" value="TreeGrafter"/>
</dbReference>
<dbReference type="KEGG" id="fap:GR316_07720"/>
<keyword evidence="5 8" id="KW-0808">Transferase</keyword>
<feature type="domain" description="3-deoxy-D-manno-octulosonic-acid transferase N-terminal" evidence="9">
    <location>
        <begin position="26"/>
        <end position="176"/>
    </location>
</feature>
<comment type="similarity">
    <text evidence="8">Belongs to the glycosyltransferase group 1 family.</text>
</comment>
<dbReference type="Gene3D" id="3.40.50.2000">
    <property type="entry name" value="Glycogen Phosphorylase B"/>
    <property type="match status" value="1"/>
</dbReference>
<evidence type="ECO:0000256" key="3">
    <source>
        <dbReference type="ARBA" id="ARBA00012621"/>
    </source>
</evidence>
<evidence type="ECO:0000256" key="6">
    <source>
        <dbReference type="ARBA" id="ARBA00031445"/>
    </source>
</evidence>
<keyword evidence="11" id="KW-1185">Reference proteome</keyword>
<name>A0A8J8MSZ7_9RHOB</name>
<dbReference type="InterPro" id="IPR038107">
    <property type="entry name" value="Glycos_transf_N_sf"/>
</dbReference>
<dbReference type="InterPro" id="IPR039901">
    <property type="entry name" value="Kdotransferase"/>
</dbReference>
<protein>
    <recommendedName>
        <fullName evidence="4 8">3-deoxy-D-manno-octulosonic acid transferase</fullName>
        <shortName evidence="8">Kdo transferase</shortName>
        <ecNumber evidence="3 8">2.4.99.12</ecNumber>
    </recommendedName>
    <alternativeName>
        <fullName evidence="6 8">Lipid IV(A) 3-deoxy-D-manno-octulosonic acid transferase</fullName>
    </alternativeName>
</protein>
<sequence>MAYSLGLTLYTLASRREAASLPRPPRPEGPVVWLHAPGAASARTMAELARRIDEELGLAAVLSGMEPPPHLNVPHQPLGGDTPVEVAEFLDHLRPDLAVFAEGEVRPVLVDALAARKVPMMMVEARAPVLPPGGRRWPGLMRRTLDRFAHILTVDEAAARAFRRAGVSDHVKVAGRMEEPHLVLPCTEAERAEITRTIAGRPVWLAAALPEAEEEAVIAAHRAALHLSHRLLLIVVPEVPDRGPALARRMEDLGLAVAIRAREEDILPETEVYIADNPEEYGLWYRLAPICFAGGSLTVGAIRDPLEAASLGSALIHGPRSGAHGPIFARLLARKATLPVPHGRTLGDALADLLSPDRVARLAGEAWDVASDGSEVTDRVLALVERLMEER</sequence>
<evidence type="ECO:0000256" key="8">
    <source>
        <dbReference type="RuleBase" id="RU365103"/>
    </source>
</evidence>
<evidence type="ECO:0000313" key="10">
    <source>
        <dbReference type="EMBL" id="QUS36165.1"/>
    </source>
</evidence>
<dbReference type="Gene3D" id="3.40.50.11720">
    <property type="entry name" value="3-Deoxy-D-manno-octulosonic-acid transferase, N-terminal domain"/>
    <property type="match status" value="1"/>
</dbReference>
<dbReference type="UniPathway" id="UPA00958"/>
<dbReference type="GO" id="GO:0009244">
    <property type="term" value="P:lipopolysaccharide core region biosynthetic process"/>
    <property type="evidence" value="ECO:0007669"/>
    <property type="project" value="UniProtKB-UniRule"/>
</dbReference>
<accession>A0A8J8MSZ7</accession>
<dbReference type="GO" id="GO:0043842">
    <property type="term" value="F:Kdo transferase activity"/>
    <property type="evidence" value="ECO:0007669"/>
    <property type="project" value="UniProtKB-EC"/>
</dbReference>
<dbReference type="GO" id="GO:0005886">
    <property type="term" value="C:plasma membrane"/>
    <property type="evidence" value="ECO:0007669"/>
    <property type="project" value="UniProtKB-SubCell"/>
</dbReference>
<dbReference type="AlphaFoldDB" id="A0A8J8MSZ7"/>
<comment type="function">
    <text evidence="1 8">Involved in lipopolysaccharide (LPS) biosynthesis. Catalyzes the transfer of 3-deoxy-D-manno-octulosonate (Kdo) residue(s) from CMP-Kdo to lipid IV(A), the tetraacyldisaccharide-1,4'-bisphosphate precursor of lipid A.</text>
</comment>
<evidence type="ECO:0000256" key="7">
    <source>
        <dbReference type="ARBA" id="ARBA00049183"/>
    </source>
</evidence>
<dbReference type="PANTHER" id="PTHR42755">
    <property type="entry name" value="3-DEOXY-MANNO-OCTULOSONATE CYTIDYLYLTRANSFERASE"/>
    <property type="match status" value="1"/>
</dbReference>
<comment type="subcellular location">
    <subcellularLocation>
        <location evidence="8">Cell membrane</location>
    </subcellularLocation>
</comment>
<dbReference type="EMBL" id="CP047289">
    <property type="protein sequence ID" value="QUS36165.1"/>
    <property type="molecule type" value="Genomic_DNA"/>
</dbReference>
<dbReference type="Proteomes" id="UP000679284">
    <property type="component" value="Chromosome"/>
</dbReference>
<dbReference type="PANTHER" id="PTHR42755:SF1">
    <property type="entry name" value="3-DEOXY-D-MANNO-OCTULOSONIC ACID TRANSFERASE, MITOCHONDRIAL-RELATED"/>
    <property type="match status" value="1"/>
</dbReference>
<evidence type="ECO:0000256" key="1">
    <source>
        <dbReference type="ARBA" id="ARBA00003394"/>
    </source>
</evidence>
<dbReference type="EC" id="2.4.99.12" evidence="3 8"/>
<keyword evidence="8" id="KW-0472">Membrane</keyword>
<dbReference type="RefSeq" id="WP_211783385.1">
    <property type="nucleotide sequence ID" value="NZ_CP047289.1"/>
</dbReference>
<keyword evidence="8" id="KW-1003">Cell membrane</keyword>
<evidence type="ECO:0000259" key="9">
    <source>
        <dbReference type="Pfam" id="PF04413"/>
    </source>
</evidence>
<comment type="pathway">
    <text evidence="2 8">Bacterial outer membrane biogenesis; LPS core biosynthesis.</text>
</comment>
<proteinExistence type="inferred from homology"/>